<feature type="signal peptide" evidence="1">
    <location>
        <begin position="1"/>
        <end position="24"/>
    </location>
</feature>
<reference evidence="2" key="2">
    <citation type="submission" date="2020-02" db="EMBL/GenBank/DDBJ databases">
        <authorList>
            <consortium name="NCBI Pathogen Detection Project"/>
        </authorList>
    </citation>
    <scope>NUCLEOTIDE SEQUENCE</scope>
    <source>
        <strain evidence="2">MA.CCC_P4</strain>
    </source>
</reference>
<dbReference type="GO" id="GO:0009289">
    <property type="term" value="C:pilus"/>
    <property type="evidence" value="ECO:0007669"/>
    <property type="project" value="InterPro"/>
</dbReference>
<gene>
    <name evidence="2" type="ORF">G8N70_004536</name>
</gene>
<sequence>MMLRFKILSCLCLFLFVSSSCASAAETWQCPDIFVTRFDVNSLNSSATRPGVVGTSNGSIVYNWTNHITDTGTWWEWIGFRFDGLAADTSISDTSGSGGWFRVNDYLSIRGKYVSASQTYTIPEVALWMTGSGPNQESGGGQYYPLTLEFYLKKLPVDGVLTIPPIQLSYGIYFTANSTKPPIDEVLSCPTRVGATVAAGGTIGVPSVCTITPKDLSVDFGVMDISSVRQGKINKKSRKLSVSCSSPANLYAAIRSSRGDELTNKEVLFPTSLSGVNIRVSAPDATQTADNNIVLLGNNETEGGVTLEFVPELDSSVQSPGVGEFQASGVIVIMRD</sequence>
<dbReference type="SUPFAM" id="SSF49401">
    <property type="entry name" value="Bacterial adhesins"/>
    <property type="match status" value="1"/>
</dbReference>
<proteinExistence type="predicted"/>
<keyword evidence="1" id="KW-0732">Signal</keyword>
<dbReference type="InterPro" id="IPR036937">
    <property type="entry name" value="Adhesion_dom_fimbrial_sf"/>
</dbReference>
<dbReference type="PROSITE" id="PS51257">
    <property type="entry name" value="PROKAR_LIPOPROTEIN"/>
    <property type="match status" value="1"/>
</dbReference>
<evidence type="ECO:0000256" key="1">
    <source>
        <dbReference type="SAM" id="SignalP"/>
    </source>
</evidence>
<protein>
    <recommendedName>
        <fullName evidence="3">Fimbrial protein</fullName>
    </recommendedName>
</protein>
<evidence type="ECO:0000313" key="2">
    <source>
        <dbReference type="EMBL" id="HAF2414141.1"/>
    </source>
</evidence>
<name>A0A744CE27_SALER</name>
<dbReference type="AlphaFoldDB" id="A0A744CE27"/>
<dbReference type="GO" id="GO:0007155">
    <property type="term" value="P:cell adhesion"/>
    <property type="evidence" value="ECO:0007669"/>
    <property type="project" value="InterPro"/>
</dbReference>
<dbReference type="EMBL" id="DAAUQJ010000013">
    <property type="protein sequence ID" value="HAF2414141.1"/>
    <property type="molecule type" value="Genomic_DNA"/>
</dbReference>
<accession>A0A744CE27</accession>
<reference evidence="2" key="1">
    <citation type="journal article" date="2018" name="Genome Biol.">
        <title>SKESA: strategic k-mer extension for scrupulous assemblies.</title>
        <authorList>
            <person name="Souvorov A."/>
            <person name="Agarwala R."/>
            <person name="Lipman D.J."/>
        </authorList>
    </citation>
    <scope>NUCLEOTIDE SEQUENCE</scope>
    <source>
        <strain evidence="2">MA.CCC_P4</strain>
    </source>
</reference>
<organism evidence="2">
    <name type="scientific">Salmonella enterica</name>
    <name type="common">Salmonella choleraesuis</name>
    <dbReference type="NCBI Taxonomy" id="28901"/>
    <lineage>
        <taxon>Bacteria</taxon>
        <taxon>Pseudomonadati</taxon>
        <taxon>Pseudomonadota</taxon>
        <taxon>Gammaproteobacteria</taxon>
        <taxon>Enterobacterales</taxon>
        <taxon>Enterobacteriaceae</taxon>
        <taxon>Salmonella</taxon>
    </lineage>
</organism>
<feature type="chain" id="PRO_5028228191" description="Fimbrial protein" evidence="1">
    <location>
        <begin position="25"/>
        <end position="336"/>
    </location>
</feature>
<dbReference type="InterPro" id="IPR008966">
    <property type="entry name" value="Adhesion_dom_sf"/>
</dbReference>
<comment type="caution">
    <text evidence="2">The sequence shown here is derived from an EMBL/GenBank/DDBJ whole genome shotgun (WGS) entry which is preliminary data.</text>
</comment>
<evidence type="ECO:0008006" key="3">
    <source>
        <dbReference type="Google" id="ProtNLM"/>
    </source>
</evidence>
<dbReference type="Gene3D" id="2.60.40.1090">
    <property type="entry name" value="Fimbrial-type adhesion domain"/>
    <property type="match status" value="1"/>
</dbReference>